<reference evidence="3 4" key="1">
    <citation type="submission" date="2022-06" db="EMBL/GenBank/DDBJ databases">
        <title>Isolation of gut microbiota from human fecal samples.</title>
        <authorList>
            <person name="Pamer E.G."/>
            <person name="Barat B."/>
            <person name="Waligurski E."/>
            <person name="Medina S."/>
            <person name="Paddock L."/>
            <person name="Mostad J."/>
        </authorList>
    </citation>
    <scope>NUCLEOTIDE SEQUENCE [LARGE SCALE GENOMIC DNA]</scope>
    <source>
        <strain evidence="3 4">DFI.1.1</strain>
    </source>
</reference>
<dbReference type="InterPro" id="IPR003010">
    <property type="entry name" value="C-N_Hydrolase"/>
</dbReference>
<dbReference type="RefSeq" id="WP_062412643.1">
    <property type="nucleotide sequence ID" value="NZ_JAJCIO010000008.1"/>
</dbReference>
<dbReference type="PANTHER" id="PTHR43674:SF16">
    <property type="entry name" value="CARBON-NITROGEN FAMILY, PUTATIVE (AFU_ORTHOLOGUE AFUA_5G02350)-RELATED"/>
    <property type="match status" value="1"/>
</dbReference>
<dbReference type="InterPro" id="IPR036526">
    <property type="entry name" value="C-N_Hydrolase_sf"/>
</dbReference>
<name>A0ABT1SRX9_9FIRM</name>
<dbReference type="PANTHER" id="PTHR43674">
    <property type="entry name" value="NITRILASE C965.09-RELATED"/>
    <property type="match status" value="1"/>
</dbReference>
<dbReference type="InterPro" id="IPR050345">
    <property type="entry name" value="Aliph_Amidase/BUP"/>
</dbReference>
<dbReference type="SUPFAM" id="SSF56317">
    <property type="entry name" value="Carbon-nitrogen hydrolase"/>
    <property type="match status" value="1"/>
</dbReference>
<proteinExistence type="predicted"/>
<dbReference type="PROSITE" id="PS50263">
    <property type="entry name" value="CN_HYDROLASE"/>
    <property type="match status" value="1"/>
</dbReference>
<comment type="caution">
    <text evidence="3">The sequence shown here is derived from an EMBL/GenBank/DDBJ whole genome shotgun (WGS) entry which is preliminary data.</text>
</comment>
<keyword evidence="4" id="KW-1185">Reference proteome</keyword>
<organism evidence="3 4">
    <name type="scientific">Megasphaera massiliensis</name>
    <dbReference type="NCBI Taxonomy" id="1232428"/>
    <lineage>
        <taxon>Bacteria</taxon>
        <taxon>Bacillati</taxon>
        <taxon>Bacillota</taxon>
        <taxon>Negativicutes</taxon>
        <taxon>Veillonellales</taxon>
        <taxon>Veillonellaceae</taxon>
        <taxon>Megasphaera</taxon>
    </lineage>
</organism>
<feature type="domain" description="CN hydrolase" evidence="2">
    <location>
        <begin position="2"/>
        <end position="244"/>
    </location>
</feature>
<evidence type="ECO:0000259" key="2">
    <source>
        <dbReference type="PROSITE" id="PS50263"/>
    </source>
</evidence>
<keyword evidence="1 3" id="KW-0378">Hydrolase</keyword>
<dbReference type="EMBL" id="JANGEW010000010">
    <property type="protein sequence ID" value="MCQ5342606.1"/>
    <property type="molecule type" value="Genomic_DNA"/>
</dbReference>
<evidence type="ECO:0000256" key="1">
    <source>
        <dbReference type="ARBA" id="ARBA00022801"/>
    </source>
</evidence>
<sequence length="267" mass="30026">MVRIACAQLRLGKDQEENYQKALDYLHRAKVAGAQLVCFPEGQLMEYIPQYAGLSKDNIAIPLTDRHIEGFRQACREEGIIGVFSLVLTWEGKIYPTMMIVDETGEIKAIVRKNHIVRAPHFYEQDYFTPGDDGFVVVPTSAGNIGLIVCFDRHYPESFRTLALKGADLVITAVANETAEPLDVFQWEIRIPAFQNSFYAVMVNRTGQEGVMEFCGQSIVAGPDGSVVALAGADEELLLADLDYETSRRLRDEKQYLPLRRKEAFEL</sequence>
<dbReference type="Pfam" id="PF00795">
    <property type="entry name" value="CN_hydrolase"/>
    <property type="match status" value="1"/>
</dbReference>
<dbReference type="Proteomes" id="UP001206692">
    <property type="component" value="Unassembled WGS sequence"/>
</dbReference>
<dbReference type="GO" id="GO:0016787">
    <property type="term" value="F:hydrolase activity"/>
    <property type="evidence" value="ECO:0007669"/>
    <property type="project" value="UniProtKB-KW"/>
</dbReference>
<evidence type="ECO:0000313" key="3">
    <source>
        <dbReference type="EMBL" id="MCQ5342606.1"/>
    </source>
</evidence>
<evidence type="ECO:0000313" key="4">
    <source>
        <dbReference type="Proteomes" id="UP001206692"/>
    </source>
</evidence>
<accession>A0ABT1SRX9</accession>
<gene>
    <name evidence="3" type="ORF">NE675_06110</name>
</gene>
<protein>
    <submittedName>
        <fullName evidence="3">Carbon-nitrogen hydrolase family protein</fullName>
    </submittedName>
</protein>
<dbReference type="Gene3D" id="3.60.110.10">
    <property type="entry name" value="Carbon-nitrogen hydrolase"/>
    <property type="match status" value="1"/>
</dbReference>
<dbReference type="CDD" id="cd07197">
    <property type="entry name" value="nitrilase"/>
    <property type="match status" value="1"/>
</dbReference>